<dbReference type="EMBL" id="CAJZBQ010000047">
    <property type="protein sequence ID" value="CAG9329110.1"/>
    <property type="molecule type" value="Genomic_DNA"/>
</dbReference>
<dbReference type="Proteomes" id="UP001162131">
    <property type="component" value="Unassembled WGS sequence"/>
</dbReference>
<accession>A0AAU9JU82</accession>
<proteinExistence type="predicted"/>
<sequence>MRVTLMETVRNPKEQPIFAFYANWSALKPSEVDANDFFRILDTIRSSVTPQDLIKQQQFTEMYWQEGQ</sequence>
<comment type="caution">
    <text evidence="4">The sequence shown here is derived from an EMBL/GenBank/DDBJ whole genome shotgun (WGS) entry which is preliminary data.</text>
</comment>
<evidence type="ECO:0000256" key="2">
    <source>
        <dbReference type="ARBA" id="ARBA00022840"/>
    </source>
</evidence>
<dbReference type="InterPro" id="IPR015415">
    <property type="entry name" value="Spast_Vps4_C"/>
</dbReference>
<keyword evidence="2" id="KW-0067">ATP-binding</keyword>
<evidence type="ECO:0000259" key="3">
    <source>
        <dbReference type="Pfam" id="PF09336"/>
    </source>
</evidence>
<keyword evidence="1" id="KW-0547">Nucleotide-binding</keyword>
<dbReference type="Pfam" id="PF09336">
    <property type="entry name" value="Vps4_C"/>
    <property type="match status" value="1"/>
</dbReference>
<evidence type="ECO:0000313" key="5">
    <source>
        <dbReference type="Proteomes" id="UP001162131"/>
    </source>
</evidence>
<gene>
    <name evidence="4" type="ORF">BSTOLATCC_MIC47940</name>
</gene>
<dbReference type="GO" id="GO:0005524">
    <property type="term" value="F:ATP binding"/>
    <property type="evidence" value="ECO:0007669"/>
    <property type="project" value="UniProtKB-KW"/>
</dbReference>
<keyword evidence="5" id="KW-1185">Reference proteome</keyword>
<evidence type="ECO:0000256" key="1">
    <source>
        <dbReference type="ARBA" id="ARBA00022741"/>
    </source>
</evidence>
<name>A0AAU9JU82_9CILI</name>
<reference evidence="4" key="1">
    <citation type="submission" date="2021-09" db="EMBL/GenBank/DDBJ databases">
        <authorList>
            <consortium name="AG Swart"/>
            <person name="Singh M."/>
            <person name="Singh A."/>
            <person name="Seah K."/>
            <person name="Emmerich C."/>
        </authorList>
    </citation>
    <scope>NUCLEOTIDE SEQUENCE</scope>
    <source>
        <strain evidence="4">ATCC30299</strain>
    </source>
</reference>
<evidence type="ECO:0000313" key="4">
    <source>
        <dbReference type="EMBL" id="CAG9329110.1"/>
    </source>
</evidence>
<organism evidence="4 5">
    <name type="scientific">Blepharisma stoltei</name>
    <dbReference type="NCBI Taxonomy" id="1481888"/>
    <lineage>
        <taxon>Eukaryota</taxon>
        <taxon>Sar</taxon>
        <taxon>Alveolata</taxon>
        <taxon>Ciliophora</taxon>
        <taxon>Postciliodesmatophora</taxon>
        <taxon>Heterotrichea</taxon>
        <taxon>Heterotrichida</taxon>
        <taxon>Blepharismidae</taxon>
        <taxon>Blepharisma</taxon>
    </lineage>
</organism>
<feature type="domain" description="Spastin/Vps4 C-terminal" evidence="3">
    <location>
        <begin position="27"/>
        <end position="62"/>
    </location>
</feature>
<dbReference type="AlphaFoldDB" id="A0AAU9JU82"/>
<protein>
    <recommendedName>
        <fullName evidence="3">Spastin/Vps4 C-terminal domain-containing protein</fullName>
    </recommendedName>
</protein>